<dbReference type="PROSITE" id="PS50263">
    <property type="entry name" value="CN_HYDROLASE"/>
    <property type="match status" value="1"/>
</dbReference>
<protein>
    <submittedName>
        <fullName evidence="3">Carbon-nitrogen family hydrolase</fullName>
    </submittedName>
</protein>
<dbReference type="SUPFAM" id="SSF56317">
    <property type="entry name" value="Carbon-nitrogen hydrolase"/>
    <property type="match status" value="1"/>
</dbReference>
<dbReference type="PANTHER" id="PTHR23088:SF27">
    <property type="entry name" value="DEAMINATED GLUTATHIONE AMIDASE"/>
    <property type="match status" value="1"/>
</dbReference>
<keyword evidence="4" id="KW-1185">Reference proteome</keyword>
<keyword evidence="3" id="KW-0378">Hydrolase</keyword>
<proteinExistence type="inferred from homology"/>
<gene>
    <name evidence="3" type="ORF">KZC51_06190</name>
</gene>
<dbReference type="CDD" id="cd07583">
    <property type="entry name" value="nitrilase_5"/>
    <property type="match status" value="1"/>
</dbReference>
<dbReference type="Pfam" id="PF00795">
    <property type="entry name" value="CN_hydrolase"/>
    <property type="match status" value="1"/>
</dbReference>
<dbReference type="Gene3D" id="3.60.110.10">
    <property type="entry name" value="Carbon-nitrogen hydrolase"/>
    <property type="match status" value="1"/>
</dbReference>
<evidence type="ECO:0000259" key="2">
    <source>
        <dbReference type="PROSITE" id="PS50263"/>
    </source>
</evidence>
<evidence type="ECO:0000313" key="3">
    <source>
        <dbReference type="EMBL" id="MCK2035722.1"/>
    </source>
</evidence>
<dbReference type="Proteomes" id="UP001300096">
    <property type="component" value="Unassembled WGS sequence"/>
</dbReference>
<dbReference type="PANTHER" id="PTHR23088">
    <property type="entry name" value="NITRILASE-RELATED"/>
    <property type="match status" value="1"/>
</dbReference>
<comment type="similarity">
    <text evidence="1">Belongs to the carbon-nitrogen hydrolase superfamily. NIT1/NIT2 family.</text>
</comment>
<evidence type="ECO:0000256" key="1">
    <source>
        <dbReference type="ARBA" id="ARBA00010613"/>
    </source>
</evidence>
<name>A0ABT0FCD2_9MICO</name>
<reference evidence="3 4" key="1">
    <citation type="submission" date="2021-06" db="EMBL/GenBank/DDBJ databases">
        <title>Genome-based taxonomic framework of Microbacterium strains isolated from marine environment, the description of four new species and reclassification of four preexisting species.</title>
        <authorList>
            <person name="Lee S.D."/>
            <person name="Kim S.-M."/>
            <person name="Byeon Y.-S."/>
            <person name="Yang H.L."/>
            <person name="Kim I.S."/>
        </authorList>
    </citation>
    <scope>NUCLEOTIDE SEQUENCE [LARGE SCALE GENOMIC DNA]</scope>
    <source>
        <strain evidence="3 4">SSW1-49</strain>
    </source>
</reference>
<dbReference type="InterPro" id="IPR036526">
    <property type="entry name" value="C-N_Hydrolase_sf"/>
</dbReference>
<dbReference type="InterPro" id="IPR003010">
    <property type="entry name" value="C-N_Hydrolase"/>
</dbReference>
<dbReference type="PROSITE" id="PS01227">
    <property type="entry name" value="UPF0012"/>
    <property type="match status" value="1"/>
</dbReference>
<dbReference type="EMBL" id="JAHWXN010000001">
    <property type="protein sequence ID" value="MCK2035722.1"/>
    <property type="molecule type" value="Genomic_DNA"/>
</dbReference>
<feature type="domain" description="CN hydrolase" evidence="2">
    <location>
        <begin position="1"/>
        <end position="238"/>
    </location>
</feature>
<sequence>MRINLIQASSPDNEDITTRRARIADMVLSTRGDLVVLPELWPVGYNNFDQYAETAEPMNGATITDASVWARTLGSYVHVGSFVEDAGDGKFHNTTALINPDGELIHSYRKMHVFGYKSLEAELLAPGESITATTWPFGEVGSTTCYDLRFPELWRGLVDEGAETVITPAAWPQARLAHWRLFTSARAVENQMLIIACNAAGEQRGVTLAGHSRVIDPWGNVLLEADDAEGIFSIDVDPDIVRQVRAEFPVLGDRKLTFGPRPTERPA</sequence>
<dbReference type="GO" id="GO:0016787">
    <property type="term" value="F:hydrolase activity"/>
    <property type="evidence" value="ECO:0007669"/>
    <property type="project" value="UniProtKB-KW"/>
</dbReference>
<dbReference type="RefSeq" id="WP_247629132.1">
    <property type="nucleotide sequence ID" value="NZ_JAHWXN010000001.1"/>
</dbReference>
<evidence type="ECO:0000313" key="4">
    <source>
        <dbReference type="Proteomes" id="UP001300096"/>
    </source>
</evidence>
<comment type="caution">
    <text evidence="3">The sequence shown here is derived from an EMBL/GenBank/DDBJ whole genome shotgun (WGS) entry which is preliminary data.</text>
</comment>
<dbReference type="InterPro" id="IPR001110">
    <property type="entry name" value="UPF0012_CS"/>
</dbReference>
<organism evidence="3 4">
    <name type="scientific">Microbacterium croceum</name>
    <dbReference type="NCBI Taxonomy" id="2851645"/>
    <lineage>
        <taxon>Bacteria</taxon>
        <taxon>Bacillati</taxon>
        <taxon>Actinomycetota</taxon>
        <taxon>Actinomycetes</taxon>
        <taxon>Micrococcales</taxon>
        <taxon>Microbacteriaceae</taxon>
        <taxon>Microbacterium</taxon>
    </lineage>
</organism>
<accession>A0ABT0FCD2</accession>